<dbReference type="InterPro" id="IPR051909">
    <property type="entry name" value="MFP_Cation_Efflux"/>
</dbReference>
<dbReference type="RefSeq" id="WP_145090802.1">
    <property type="nucleotide sequence ID" value="NZ_CP036274.1"/>
</dbReference>
<evidence type="ECO:0000256" key="3">
    <source>
        <dbReference type="SAM" id="Coils"/>
    </source>
</evidence>
<dbReference type="GO" id="GO:0030313">
    <property type="term" value="C:cell envelope"/>
    <property type="evidence" value="ECO:0007669"/>
    <property type="project" value="TreeGrafter"/>
</dbReference>
<dbReference type="Gene3D" id="2.40.30.170">
    <property type="match status" value="1"/>
</dbReference>
<dbReference type="Pfam" id="PF25919">
    <property type="entry name" value="BSH_CusB"/>
    <property type="match status" value="1"/>
</dbReference>
<dbReference type="KEGG" id="aagg:ETAA8_35680"/>
<evidence type="ECO:0000259" key="5">
    <source>
        <dbReference type="Pfam" id="PF25954"/>
    </source>
</evidence>
<protein>
    <submittedName>
        <fullName evidence="6">Cobalt-zinc-cadmium resistance protein CzcB</fullName>
    </submittedName>
</protein>
<proteinExistence type="inferred from homology"/>
<evidence type="ECO:0000256" key="1">
    <source>
        <dbReference type="ARBA" id="ARBA00009477"/>
    </source>
</evidence>
<keyword evidence="2" id="KW-0813">Transport</keyword>
<keyword evidence="7" id="KW-1185">Reference proteome</keyword>
<feature type="domain" description="CusB-like barrel-sandwich hybrid" evidence="4">
    <location>
        <begin position="36"/>
        <end position="201"/>
    </location>
</feature>
<dbReference type="NCBIfam" id="TIGR01730">
    <property type="entry name" value="RND_mfp"/>
    <property type="match status" value="1"/>
</dbReference>
<comment type="similarity">
    <text evidence="1">Belongs to the membrane fusion protein (MFP) (TC 8.A.1) family.</text>
</comment>
<dbReference type="GO" id="GO:0060003">
    <property type="term" value="P:copper ion export"/>
    <property type="evidence" value="ECO:0007669"/>
    <property type="project" value="TreeGrafter"/>
</dbReference>
<name>A0A517YE24_9BACT</name>
<dbReference type="EMBL" id="CP036274">
    <property type="protein sequence ID" value="QDU28467.1"/>
    <property type="molecule type" value="Genomic_DNA"/>
</dbReference>
<dbReference type="AlphaFoldDB" id="A0A517YE24"/>
<dbReference type="GO" id="GO:0022857">
    <property type="term" value="F:transmembrane transporter activity"/>
    <property type="evidence" value="ECO:0007669"/>
    <property type="project" value="InterPro"/>
</dbReference>
<evidence type="ECO:0000259" key="4">
    <source>
        <dbReference type="Pfam" id="PF25919"/>
    </source>
</evidence>
<evidence type="ECO:0000313" key="7">
    <source>
        <dbReference type="Proteomes" id="UP000315017"/>
    </source>
</evidence>
<dbReference type="Pfam" id="PF25954">
    <property type="entry name" value="Beta-barrel_RND_2"/>
    <property type="match status" value="1"/>
</dbReference>
<feature type="domain" description="CusB-like beta-barrel" evidence="5">
    <location>
        <begin position="219"/>
        <end position="281"/>
    </location>
</feature>
<dbReference type="InterPro" id="IPR006143">
    <property type="entry name" value="RND_pump_MFP"/>
</dbReference>
<dbReference type="Gene3D" id="2.40.50.100">
    <property type="match status" value="2"/>
</dbReference>
<dbReference type="InterPro" id="IPR058790">
    <property type="entry name" value="BSH_CusB"/>
</dbReference>
<dbReference type="SUPFAM" id="SSF111369">
    <property type="entry name" value="HlyD-like secretion proteins"/>
    <property type="match status" value="1"/>
</dbReference>
<dbReference type="Proteomes" id="UP000315017">
    <property type="component" value="Chromosome"/>
</dbReference>
<dbReference type="GO" id="GO:0016020">
    <property type="term" value="C:membrane"/>
    <property type="evidence" value="ECO:0007669"/>
    <property type="project" value="InterPro"/>
</dbReference>
<dbReference type="InterPro" id="IPR058792">
    <property type="entry name" value="Beta-barrel_RND_2"/>
</dbReference>
<feature type="coiled-coil region" evidence="3">
    <location>
        <begin position="61"/>
        <end position="88"/>
    </location>
</feature>
<evidence type="ECO:0000313" key="6">
    <source>
        <dbReference type="EMBL" id="QDU28467.1"/>
    </source>
</evidence>
<dbReference type="GO" id="GO:0015679">
    <property type="term" value="P:plasma membrane copper ion transport"/>
    <property type="evidence" value="ECO:0007669"/>
    <property type="project" value="TreeGrafter"/>
</dbReference>
<keyword evidence="3" id="KW-0175">Coiled coil</keyword>
<reference evidence="6 7" key="1">
    <citation type="submission" date="2019-02" db="EMBL/GenBank/DDBJ databases">
        <title>Deep-cultivation of Planctomycetes and their phenomic and genomic characterization uncovers novel biology.</title>
        <authorList>
            <person name="Wiegand S."/>
            <person name="Jogler M."/>
            <person name="Boedeker C."/>
            <person name="Pinto D."/>
            <person name="Vollmers J."/>
            <person name="Rivas-Marin E."/>
            <person name="Kohn T."/>
            <person name="Peeters S.H."/>
            <person name="Heuer A."/>
            <person name="Rast P."/>
            <person name="Oberbeckmann S."/>
            <person name="Bunk B."/>
            <person name="Jeske O."/>
            <person name="Meyerdierks A."/>
            <person name="Storesund J.E."/>
            <person name="Kallscheuer N."/>
            <person name="Luecker S."/>
            <person name="Lage O.M."/>
            <person name="Pohl T."/>
            <person name="Merkel B.J."/>
            <person name="Hornburger P."/>
            <person name="Mueller R.-W."/>
            <person name="Bruemmer F."/>
            <person name="Labrenz M."/>
            <person name="Spormann A.M."/>
            <person name="Op den Camp H."/>
            <person name="Overmann J."/>
            <person name="Amann R."/>
            <person name="Jetten M.S.M."/>
            <person name="Mascher T."/>
            <person name="Medema M.H."/>
            <person name="Devos D.P."/>
            <person name="Kaster A.-K."/>
            <person name="Ovreas L."/>
            <person name="Rohde M."/>
            <person name="Galperin M.Y."/>
            <person name="Jogler C."/>
        </authorList>
    </citation>
    <scope>NUCLEOTIDE SEQUENCE [LARGE SCALE GENOMIC DNA]</scope>
    <source>
        <strain evidence="6 7">ETA_A8</strain>
    </source>
</reference>
<sequence length="285" mass="31591">MHNLPLLLTALLAIAAEPETIEISSAVIKVVEDVAVSSSEAGLVAKLSVREGQMVKEGEPLAQLLDSAERLALERARLEAEIAARKATNEINVRYAKKSTEVARAELARSEETNLKYPKTVSDSELDRQRLVRERGDLEVKQAEHELEIATITQAIRDNERHTAQEMLDRRTIRAPLQGMVVELHRRPGEWVQPGETVARVLRLDRLRVEGFMAAKHAQINLVGSKATVRVAGADGKARDFPGEVVFVSPEIDPINSQVRIWAEVNNKELLLRPGMTASLLVEGR</sequence>
<evidence type="ECO:0000256" key="2">
    <source>
        <dbReference type="ARBA" id="ARBA00022448"/>
    </source>
</evidence>
<dbReference type="OrthoDB" id="259511at2"/>
<gene>
    <name evidence="6" type="primary">czcB_1</name>
    <name evidence="6" type="ORF">ETAA8_35680</name>
</gene>
<dbReference type="PANTHER" id="PTHR30097">
    <property type="entry name" value="CATION EFFLUX SYSTEM PROTEIN CUSB"/>
    <property type="match status" value="1"/>
</dbReference>
<organism evidence="6 7">
    <name type="scientific">Anatilimnocola aggregata</name>
    <dbReference type="NCBI Taxonomy" id="2528021"/>
    <lineage>
        <taxon>Bacteria</taxon>
        <taxon>Pseudomonadati</taxon>
        <taxon>Planctomycetota</taxon>
        <taxon>Planctomycetia</taxon>
        <taxon>Pirellulales</taxon>
        <taxon>Pirellulaceae</taxon>
        <taxon>Anatilimnocola</taxon>
    </lineage>
</organism>
<accession>A0A517YE24</accession>
<dbReference type="PANTHER" id="PTHR30097:SF4">
    <property type="entry name" value="SLR6042 PROTEIN"/>
    <property type="match status" value="1"/>
</dbReference>